<evidence type="ECO:0000256" key="2">
    <source>
        <dbReference type="ARBA" id="ARBA00006573"/>
    </source>
</evidence>
<dbReference type="RefSeq" id="WP_094262912.1">
    <property type="nucleotide sequence ID" value="NZ_NOWF01000001.1"/>
</dbReference>
<dbReference type="HAMAP" id="MF_00667">
    <property type="entry name" value="SspH"/>
    <property type="match status" value="1"/>
</dbReference>
<evidence type="ECO:0000313" key="4">
    <source>
        <dbReference type="EMBL" id="OYD09810.1"/>
    </source>
</evidence>
<reference evidence="4 5" key="1">
    <citation type="submission" date="2017-07" db="EMBL/GenBank/DDBJ databases">
        <title>The genome sequence of Paludifilum halophilum highlights mechanisms for microbial adaptation to high salt environemnts.</title>
        <authorList>
            <person name="Belbahri L."/>
        </authorList>
    </citation>
    <scope>NUCLEOTIDE SEQUENCE [LARGE SCALE GENOMIC DNA]</scope>
    <source>
        <strain evidence="4 5">DSM 102817</strain>
    </source>
</reference>
<keyword evidence="3" id="KW-0749">Sporulation</keyword>
<sequence>MDILRAKQILESPNKVDVRYEGVPIWIQNVDEEGETARVYTSANPDDEKVVPVRQLEEF</sequence>
<dbReference type="InterPro" id="IPR012610">
    <property type="entry name" value="SASP_SspH"/>
</dbReference>
<accession>A0A235BBZ5</accession>
<comment type="subcellular location">
    <subcellularLocation>
        <location evidence="1">Spore core</location>
    </subcellularLocation>
</comment>
<protein>
    <submittedName>
        <fullName evidence="4">H-type small acid-soluble spore protein</fullName>
    </submittedName>
</protein>
<dbReference type="Pfam" id="PF08141">
    <property type="entry name" value="SspH"/>
    <property type="match status" value="1"/>
</dbReference>
<dbReference type="OrthoDB" id="2721675at2"/>
<dbReference type="EMBL" id="NOWF01000001">
    <property type="protein sequence ID" value="OYD09810.1"/>
    <property type="molecule type" value="Genomic_DNA"/>
</dbReference>
<dbReference type="GO" id="GO:0042601">
    <property type="term" value="C:endospore-forming forespore"/>
    <property type="evidence" value="ECO:0007669"/>
    <property type="project" value="InterPro"/>
</dbReference>
<dbReference type="GO" id="GO:0030436">
    <property type="term" value="P:asexual sporulation"/>
    <property type="evidence" value="ECO:0007669"/>
    <property type="project" value="InterPro"/>
</dbReference>
<dbReference type="AlphaFoldDB" id="A0A235BBZ5"/>
<name>A0A235BBZ5_9BACL</name>
<proteinExistence type="inferred from homology"/>
<dbReference type="Proteomes" id="UP000215459">
    <property type="component" value="Unassembled WGS sequence"/>
</dbReference>
<gene>
    <name evidence="4" type="ORF">CHM34_02120</name>
</gene>
<comment type="similarity">
    <text evidence="2">Belongs to the SspH family.</text>
</comment>
<evidence type="ECO:0000313" key="5">
    <source>
        <dbReference type="Proteomes" id="UP000215459"/>
    </source>
</evidence>
<comment type="caution">
    <text evidence="4">The sequence shown here is derived from an EMBL/GenBank/DDBJ whole genome shotgun (WGS) entry which is preliminary data.</text>
</comment>
<organism evidence="4 5">
    <name type="scientific">Paludifilum halophilum</name>
    <dbReference type="NCBI Taxonomy" id="1642702"/>
    <lineage>
        <taxon>Bacteria</taxon>
        <taxon>Bacillati</taxon>
        <taxon>Bacillota</taxon>
        <taxon>Bacilli</taxon>
        <taxon>Bacillales</taxon>
        <taxon>Thermoactinomycetaceae</taxon>
        <taxon>Paludifilum</taxon>
    </lineage>
</organism>
<evidence type="ECO:0000256" key="1">
    <source>
        <dbReference type="ARBA" id="ARBA00004288"/>
    </source>
</evidence>
<dbReference type="NCBIfam" id="TIGR02861">
    <property type="entry name" value="SASP_H"/>
    <property type="match status" value="1"/>
</dbReference>
<dbReference type="GO" id="GO:0030435">
    <property type="term" value="P:sporulation resulting in formation of a cellular spore"/>
    <property type="evidence" value="ECO:0007669"/>
    <property type="project" value="UniProtKB-KW"/>
</dbReference>
<evidence type="ECO:0000256" key="3">
    <source>
        <dbReference type="ARBA" id="ARBA00022969"/>
    </source>
</evidence>
<keyword evidence="5" id="KW-1185">Reference proteome</keyword>